<evidence type="ECO:0000256" key="1">
    <source>
        <dbReference type="ARBA" id="ARBA00004651"/>
    </source>
</evidence>
<dbReference type="FunFam" id="1.20.1250.20:FF:000122">
    <property type="entry name" value="D-xylose transporter XylE"/>
    <property type="match status" value="1"/>
</dbReference>
<dbReference type="GO" id="GO:0022857">
    <property type="term" value="F:transmembrane transporter activity"/>
    <property type="evidence" value="ECO:0007669"/>
    <property type="project" value="InterPro"/>
</dbReference>
<evidence type="ECO:0000256" key="10">
    <source>
        <dbReference type="SAM" id="Phobius"/>
    </source>
</evidence>
<evidence type="ECO:0000256" key="3">
    <source>
        <dbReference type="ARBA" id="ARBA00022448"/>
    </source>
</evidence>
<keyword evidence="5" id="KW-0762">Sugar transport</keyword>
<dbReference type="InterPro" id="IPR005828">
    <property type="entry name" value="MFS_sugar_transport-like"/>
</dbReference>
<keyword evidence="13" id="KW-1185">Reference proteome</keyword>
<dbReference type="GO" id="GO:0005886">
    <property type="term" value="C:plasma membrane"/>
    <property type="evidence" value="ECO:0007669"/>
    <property type="project" value="UniProtKB-SubCell"/>
</dbReference>
<comment type="caution">
    <text evidence="12">The sequence shown here is derived from an EMBL/GenBank/DDBJ whole genome shotgun (WGS) entry which is preliminary data.</text>
</comment>
<dbReference type="PANTHER" id="PTHR48023">
    <property type="entry name" value="D-XYLOSE-PROTON SYMPORTER-LIKE 2"/>
    <property type="match status" value="1"/>
</dbReference>
<dbReference type="RefSeq" id="WP_071025710.1">
    <property type="nucleotide sequence ID" value="NZ_MLQM01000049.1"/>
</dbReference>
<evidence type="ECO:0000256" key="8">
    <source>
        <dbReference type="ARBA" id="ARBA00023136"/>
    </source>
</evidence>
<feature type="transmembrane region" description="Helical" evidence="10">
    <location>
        <begin position="326"/>
        <end position="349"/>
    </location>
</feature>
<evidence type="ECO:0000259" key="11">
    <source>
        <dbReference type="PROSITE" id="PS50850"/>
    </source>
</evidence>
<sequence>MTSGPPSARTAVRVAAVAALGGLIFGYDVSLINSAVGAVQDAFRVGNGLLGFAAAASLLGGMVGALTTGWIADRAGRRAAMLLAAALFLAGAVGAGLATSIGALIGGRLVAGLGIGVASVVTPAYIAEISPPHIRGRLGTLQQLAIVSGILVALVVDWLMAELAGGSGGTLWLGLPAWRWMFLGEAVPALLYGALVGTIPESPRHLIAVHQLPAARRVIARLFGAANVDATVDRISQTLRHETPPSWRDLRRPAGGLYPIVWVGLGLAIFQQFVGINVIFFYSKVLWQAVGFDEGASFAISVITAAVNVLITVVAIGLIDRVGRRPLLLGGSAGMAAMLATLTVTFATAPVADGKPHLVGVAGPIALVAANVFVVAFAVSWGPILWVLLGEMFPNRIRAAALGLAVAAQWVANWVIAASFPALRDVLPLAYGCYTANAVLSGVFVWRWVRETKGVALEDMPGHG</sequence>
<evidence type="ECO:0000313" key="12">
    <source>
        <dbReference type="EMBL" id="OHV04142.1"/>
    </source>
</evidence>
<dbReference type="EMBL" id="MLQM01000049">
    <property type="protein sequence ID" value="OHV04142.1"/>
    <property type="molecule type" value="Genomic_DNA"/>
</dbReference>
<feature type="transmembrane region" description="Helical" evidence="10">
    <location>
        <begin position="138"/>
        <end position="160"/>
    </location>
</feature>
<name>A0A1S1NJW0_9MYCO</name>
<feature type="transmembrane region" description="Helical" evidence="10">
    <location>
        <begin position="401"/>
        <end position="423"/>
    </location>
</feature>
<feature type="transmembrane region" description="Helical" evidence="10">
    <location>
        <begin position="361"/>
        <end position="389"/>
    </location>
</feature>
<dbReference type="AlphaFoldDB" id="A0A1S1NJW0"/>
<evidence type="ECO:0000313" key="13">
    <source>
        <dbReference type="Proteomes" id="UP000179734"/>
    </source>
</evidence>
<evidence type="ECO:0000256" key="5">
    <source>
        <dbReference type="ARBA" id="ARBA00022597"/>
    </source>
</evidence>
<keyword evidence="8 10" id="KW-0472">Membrane</keyword>
<dbReference type="InterPro" id="IPR020846">
    <property type="entry name" value="MFS_dom"/>
</dbReference>
<dbReference type="PRINTS" id="PR00171">
    <property type="entry name" value="SUGRTRNSPORT"/>
</dbReference>
<organism evidence="12 13">
    <name type="scientific">Mycobacterium talmoniae</name>
    <dbReference type="NCBI Taxonomy" id="1858794"/>
    <lineage>
        <taxon>Bacteria</taxon>
        <taxon>Bacillati</taxon>
        <taxon>Actinomycetota</taxon>
        <taxon>Actinomycetes</taxon>
        <taxon>Mycobacteriales</taxon>
        <taxon>Mycobacteriaceae</taxon>
        <taxon>Mycobacterium</taxon>
    </lineage>
</organism>
<dbReference type="InterPro" id="IPR003663">
    <property type="entry name" value="Sugar/inositol_transpt"/>
</dbReference>
<dbReference type="SUPFAM" id="SSF103473">
    <property type="entry name" value="MFS general substrate transporter"/>
    <property type="match status" value="1"/>
</dbReference>
<dbReference type="Gene3D" id="1.20.1250.20">
    <property type="entry name" value="MFS general substrate transporter like domains"/>
    <property type="match status" value="1"/>
</dbReference>
<gene>
    <name evidence="12" type="ORF">BKN37_11355</name>
</gene>
<feature type="transmembrane region" description="Helical" evidence="10">
    <location>
        <begin position="12"/>
        <end position="29"/>
    </location>
</feature>
<proteinExistence type="inferred from homology"/>
<dbReference type="Proteomes" id="UP000179734">
    <property type="component" value="Unassembled WGS sequence"/>
</dbReference>
<keyword evidence="4" id="KW-1003">Cell membrane</keyword>
<dbReference type="InterPro" id="IPR050820">
    <property type="entry name" value="MFS_Sugar_Transporter"/>
</dbReference>
<evidence type="ECO:0000256" key="9">
    <source>
        <dbReference type="RuleBase" id="RU003346"/>
    </source>
</evidence>
<reference evidence="12 13" key="1">
    <citation type="submission" date="2016-10" db="EMBL/GenBank/DDBJ databases">
        <title>Genome sequence of Mycobacterium talmonii.</title>
        <authorList>
            <person name="Greninger A.L."/>
            <person name="Elliott B."/>
            <person name="Vasireddy S."/>
            <person name="Vasireddy R."/>
        </authorList>
    </citation>
    <scope>NUCLEOTIDE SEQUENCE [LARGE SCALE GENOMIC DNA]</scope>
    <source>
        <strain evidence="13">NE-TNMC-100812</strain>
    </source>
</reference>
<dbReference type="PROSITE" id="PS00216">
    <property type="entry name" value="SUGAR_TRANSPORT_1"/>
    <property type="match status" value="2"/>
</dbReference>
<dbReference type="Pfam" id="PF00083">
    <property type="entry name" value="Sugar_tr"/>
    <property type="match status" value="1"/>
</dbReference>
<dbReference type="InterPro" id="IPR005829">
    <property type="entry name" value="Sugar_transporter_CS"/>
</dbReference>
<feature type="transmembrane region" description="Helical" evidence="10">
    <location>
        <begin position="105"/>
        <end position="126"/>
    </location>
</feature>
<keyword evidence="6 10" id="KW-0812">Transmembrane</keyword>
<evidence type="ECO:0000256" key="4">
    <source>
        <dbReference type="ARBA" id="ARBA00022475"/>
    </source>
</evidence>
<dbReference type="NCBIfam" id="TIGR00879">
    <property type="entry name" value="SP"/>
    <property type="match status" value="1"/>
</dbReference>
<feature type="transmembrane region" description="Helical" evidence="10">
    <location>
        <begin position="295"/>
        <end position="319"/>
    </location>
</feature>
<feature type="transmembrane region" description="Helical" evidence="10">
    <location>
        <begin position="429"/>
        <end position="449"/>
    </location>
</feature>
<evidence type="ECO:0000256" key="7">
    <source>
        <dbReference type="ARBA" id="ARBA00022989"/>
    </source>
</evidence>
<protein>
    <submittedName>
        <fullName evidence="12">MFS transporter</fullName>
    </submittedName>
</protein>
<keyword evidence="7 10" id="KW-1133">Transmembrane helix</keyword>
<evidence type="ECO:0000256" key="6">
    <source>
        <dbReference type="ARBA" id="ARBA00022692"/>
    </source>
</evidence>
<dbReference type="PANTHER" id="PTHR48023:SF4">
    <property type="entry name" value="D-XYLOSE-PROTON SYMPORTER-LIKE 2"/>
    <property type="match status" value="1"/>
</dbReference>
<dbReference type="InterPro" id="IPR036259">
    <property type="entry name" value="MFS_trans_sf"/>
</dbReference>
<feature type="transmembrane region" description="Helical" evidence="10">
    <location>
        <begin position="79"/>
        <end position="99"/>
    </location>
</feature>
<evidence type="ECO:0000256" key="2">
    <source>
        <dbReference type="ARBA" id="ARBA00010992"/>
    </source>
</evidence>
<feature type="domain" description="Major facilitator superfamily (MFS) profile" evidence="11">
    <location>
        <begin position="14"/>
        <end position="453"/>
    </location>
</feature>
<dbReference type="PROSITE" id="PS00217">
    <property type="entry name" value="SUGAR_TRANSPORT_2"/>
    <property type="match status" value="1"/>
</dbReference>
<dbReference type="PROSITE" id="PS50850">
    <property type="entry name" value="MFS"/>
    <property type="match status" value="1"/>
</dbReference>
<feature type="transmembrane region" description="Helical" evidence="10">
    <location>
        <begin position="180"/>
        <end position="199"/>
    </location>
</feature>
<feature type="transmembrane region" description="Helical" evidence="10">
    <location>
        <begin position="257"/>
        <end position="283"/>
    </location>
</feature>
<accession>A0A1S1NJW0</accession>
<feature type="transmembrane region" description="Helical" evidence="10">
    <location>
        <begin position="49"/>
        <end position="72"/>
    </location>
</feature>
<keyword evidence="3 9" id="KW-0813">Transport</keyword>
<comment type="subcellular location">
    <subcellularLocation>
        <location evidence="1">Cell membrane</location>
        <topology evidence="1">Multi-pass membrane protein</topology>
    </subcellularLocation>
</comment>
<comment type="similarity">
    <text evidence="2 9">Belongs to the major facilitator superfamily. Sugar transporter (TC 2.A.1.1) family.</text>
</comment>